<dbReference type="SUPFAM" id="SSF50129">
    <property type="entry name" value="GroES-like"/>
    <property type="match status" value="1"/>
</dbReference>
<dbReference type="InterPro" id="IPR050129">
    <property type="entry name" value="Zn_alcohol_dh"/>
</dbReference>
<sequence length="342" mass="37726">MKAVVYSEPRKFSVTEIPKPEVKENQVLIKVKSCGICRTDAHIHEGEFIARFPLTPGHEFAGEIVETGCAVKGFTVGDRVTGDNTVLCGECYYCRRNMPLFCENFYSLGCNGPGGFAEYVVVNYDKVFPISDKLSFDEACFAEPLACAIHGMDVIDIQCGDDVLIFGAGPTGILLTQLIHQGGAANVVVCASSKAKLDLIEKNGYAKTVLMDRNDYSVHTEQLNQMFPKGFDVVIDATGVPAVLEQCLNFPKAKGKIVVYGVAGNEDTIRIKPYQIFEKELKLIGSFAQTHCFDRAVKFMEEGIVKVDDLASHHYSLDDFDKAMDQMLNGRGQMKIIIHPNE</sequence>
<dbReference type="PANTHER" id="PTHR43401">
    <property type="entry name" value="L-THREONINE 3-DEHYDROGENASE"/>
    <property type="match status" value="1"/>
</dbReference>
<dbReference type="InterPro" id="IPR011032">
    <property type="entry name" value="GroES-like_sf"/>
</dbReference>
<dbReference type="EMBL" id="QGQD01000086">
    <property type="protein sequence ID" value="TLC98735.1"/>
    <property type="molecule type" value="Genomic_DNA"/>
</dbReference>
<keyword evidence="2 4" id="KW-0862">Zinc</keyword>
<keyword evidence="1 4" id="KW-0479">Metal-binding</keyword>
<feature type="domain" description="Enoyl reductase (ER)" evidence="5">
    <location>
        <begin position="7"/>
        <end position="338"/>
    </location>
</feature>
<evidence type="ECO:0000256" key="1">
    <source>
        <dbReference type="ARBA" id="ARBA00022723"/>
    </source>
</evidence>
<evidence type="ECO:0000256" key="2">
    <source>
        <dbReference type="ARBA" id="ARBA00022833"/>
    </source>
</evidence>
<dbReference type="GO" id="GO:0008743">
    <property type="term" value="F:L-threonine 3-dehydrogenase activity"/>
    <property type="evidence" value="ECO:0007669"/>
    <property type="project" value="UniProtKB-EC"/>
</dbReference>
<comment type="caution">
    <text evidence="6">The sequence shown here is derived from an EMBL/GenBank/DDBJ whole genome shotgun (WGS) entry which is preliminary data.</text>
</comment>
<organism evidence="6 7">
    <name type="scientific">Robinsoniella peoriensis</name>
    <dbReference type="NCBI Taxonomy" id="180332"/>
    <lineage>
        <taxon>Bacteria</taxon>
        <taxon>Bacillati</taxon>
        <taxon>Bacillota</taxon>
        <taxon>Clostridia</taxon>
        <taxon>Lachnospirales</taxon>
        <taxon>Lachnospiraceae</taxon>
        <taxon>Robinsoniella</taxon>
    </lineage>
</organism>
<dbReference type="RefSeq" id="WP_138003708.1">
    <property type="nucleotide sequence ID" value="NZ_QGQD01000086.1"/>
</dbReference>
<evidence type="ECO:0000256" key="4">
    <source>
        <dbReference type="RuleBase" id="RU361277"/>
    </source>
</evidence>
<dbReference type="InterPro" id="IPR020843">
    <property type="entry name" value="ER"/>
</dbReference>
<protein>
    <submittedName>
        <fullName evidence="6">L-threonine 3-dehydrogenase</fullName>
        <ecNumber evidence="6">1.1.1.103</ecNumber>
    </submittedName>
</protein>
<name>A0A4U8QA66_9FIRM</name>
<evidence type="ECO:0000313" key="6">
    <source>
        <dbReference type="EMBL" id="TLC98735.1"/>
    </source>
</evidence>
<dbReference type="InterPro" id="IPR013154">
    <property type="entry name" value="ADH-like_N"/>
</dbReference>
<comment type="cofactor">
    <cofactor evidence="4">
        <name>Zn(2+)</name>
        <dbReference type="ChEBI" id="CHEBI:29105"/>
    </cofactor>
</comment>
<dbReference type="PANTHER" id="PTHR43401:SF2">
    <property type="entry name" value="L-THREONINE 3-DEHYDROGENASE"/>
    <property type="match status" value="1"/>
</dbReference>
<gene>
    <name evidence="6" type="primary">tdh_3</name>
    <name evidence="6" type="ORF">DSM106044_04486</name>
</gene>
<evidence type="ECO:0000313" key="7">
    <source>
        <dbReference type="Proteomes" id="UP000306509"/>
    </source>
</evidence>
<dbReference type="STRING" id="180332.GCA_000797495_00461"/>
<dbReference type="SMART" id="SM00829">
    <property type="entry name" value="PKS_ER"/>
    <property type="match status" value="1"/>
</dbReference>
<dbReference type="Pfam" id="PF00107">
    <property type="entry name" value="ADH_zinc_N"/>
    <property type="match status" value="1"/>
</dbReference>
<dbReference type="InterPro" id="IPR036291">
    <property type="entry name" value="NAD(P)-bd_dom_sf"/>
</dbReference>
<reference evidence="6 7" key="1">
    <citation type="journal article" date="2019" name="Anaerobe">
        <title>Detection of Robinsoniella peoriensis in multiple bone samples of a trauma patient.</title>
        <authorList>
            <person name="Schrottner P."/>
            <person name="Hartwich K."/>
            <person name="Bunk B."/>
            <person name="Schober I."/>
            <person name="Helbig S."/>
            <person name="Rudolph W.W."/>
            <person name="Gunzer F."/>
        </authorList>
    </citation>
    <scope>NUCLEOTIDE SEQUENCE [LARGE SCALE GENOMIC DNA]</scope>
    <source>
        <strain evidence="6 7">DSM 106044</strain>
    </source>
</reference>
<dbReference type="AlphaFoldDB" id="A0A4U8QA66"/>
<keyword evidence="3 6" id="KW-0560">Oxidoreductase</keyword>
<accession>A0A4U8QA66</accession>
<dbReference type="Pfam" id="PF08240">
    <property type="entry name" value="ADH_N"/>
    <property type="match status" value="1"/>
</dbReference>
<dbReference type="Gene3D" id="3.40.50.720">
    <property type="entry name" value="NAD(P)-binding Rossmann-like Domain"/>
    <property type="match status" value="1"/>
</dbReference>
<dbReference type="Proteomes" id="UP000306509">
    <property type="component" value="Unassembled WGS sequence"/>
</dbReference>
<dbReference type="InterPro" id="IPR002328">
    <property type="entry name" value="ADH_Zn_CS"/>
</dbReference>
<dbReference type="SUPFAM" id="SSF51735">
    <property type="entry name" value="NAD(P)-binding Rossmann-fold domains"/>
    <property type="match status" value="1"/>
</dbReference>
<evidence type="ECO:0000256" key="3">
    <source>
        <dbReference type="ARBA" id="ARBA00023002"/>
    </source>
</evidence>
<evidence type="ECO:0000259" key="5">
    <source>
        <dbReference type="SMART" id="SM00829"/>
    </source>
</evidence>
<dbReference type="EC" id="1.1.1.103" evidence="6"/>
<keyword evidence="7" id="KW-1185">Reference proteome</keyword>
<dbReference type="InterPro" id="IPR013149">
    <property type="entry name" value="ADH-like_C"/>
</dbReference>
<dbReference type="Gene3D" id="3.90.180.10">
    <property type="entry name" value="Medium-chain alcohol dehydrogenases, catalytic domain"/>
    <property type="match status" value="1"/>
</dbReference>
<dbReference type="GO" id="GO:0008270">
    <property type="term" value="F:zinc ion binding"/>
    <property type="evidence" value="ECO:0007669"/>
    <property type="project" value="InterPro"/>
</dbReference>
<comment type="similarity">
    <text evidence="4">Belongs to the zinc-containing alcohol dehydrogenase family.</text>
</comment>
<proteinExistence type="inferred from homology"/>
<dbReference type="CDD" id="cd08234">
    <property type="entry name" value="threonine_DH_like"/>
    <property type="match status" value="1"/>
</dbReference>
<dbReference type="PROSITE" id="PS00059">
    <property type="entry name" value="ADH_ZINC"/>
    <property type="match status" value="1"/>
</dbReference>